<keyword evidence="3" id="KW-1185">Reference proteome</keyword>
<evidence type="ECO:0000313" key="2">
    <source>
        <dbReference type="EMBL" id="OJJ48590.1"/>
    </source>
</evidence>
<dbReference type="EMBL" id="KV878339">
    <property type="protein sequence ID" value="OJJ48590.1"/>
    <property type="molecule type" value="Genomic_DNA"/>
</dbReference>
<dbReference type="RefSeq" id="XP_022583100.1">
    <property type="nucleotide sequence ID" value="XM_022725665.1"/>
</dbReference>
<dbReference type="InterPro" id="IPR052926">
    <property type="entry name" value="Metallo-beta-lactamase_dom"/>
</dbReference>
<dbReference type="CDD" id="cd07713">
    <property type="entry name" value="DHPS-like_MBL-fold"/>
    <property type="match status" value="1"/>
</dbReference>
<dbReference type="Gene3D" id="3.60.15.10">
    <property type="entry name" value="Ribonuclease Z/Hydroxyacylglutathione hydrolase-like"/>
    <property type="match status" value="1"/>
</dbReference>
<dbReference type="GO" id="GO:0016740">
    <property type="term" value="F:transferase activity"/>
    <property type="evidence" value="ECO:0007669"/>
    <property type="project" value="TreeGrafter"/>
</dbReference>
<dbReference type="Pfam" id="PF00753">
    <property type="entry name" value="Lactamase_B"/>
    <property type="match status" value="1"/>
</dbReference>
<feature type="domain" description="Metallo-beta-lactamase" evidence="1">
    <location>
        <begin position="74"/>
        <end position="124"/>
    </location>
</feature>
<dbReference type="AlphaFoldDB" id="A0A1L9SN15"/>
<dbReference type="STRING" id="1073090.A0A1L9SN15"/>
<dbReference type="InterPro" id="IPR041712">
    <property type="entry name" value="DHPS-like_MBL-fold"/>
</dbReference>
<dbReference type="VEuPathDB" id="FungiDB:ASPZODRAFT_150786"/>
<dbReference type="PANTHER" id="PTHR13754:SF13">
    <property type="entry name" value="METALLO-BETA-LACTAMASE SUPERFAMILY PROTEIN (AFU_ORTHOLOGUE AFUA_3G07630)"/>
    <property type="match status" value="1"/>
</dbReference>
<evidence type="ECO:0000313" key="3">
    <source>
        <dbReference type="Proteomes" id="UP000184188"/>
    </source>
</evidence>
<dbReference type="SUPFAM" id="SSF56281">
    <property type="entry name" value="Metallo-hydrolase/oxidoreductase"/>
    <property type="match status" value="1"/>
</dbReference>
<protein>
    <recommendedName>
        <fullName evidence="1">Metallo-beta-lactamase domain-containing protein</fullName>
    </recommendedName>
</protein>
<gene>
    <name evidence="2" type="ORF">ASPZODRAFT_150786</name>
</gene>
<dbReference type="GeneID" id="34612130"/>
<dbReference type="Proteomes" id="UP000184188">
    <property type="component" value="Unassembled WGS sequence"/>
</dbReference>
<name>A0A1L9SN15_9EURO</name>
<accession>A0A1L9SN15</accession>
<reference evidence="3" key="1">
    <citation type="journal article" date="2017" name="Genome Biol.">
        <title>Comparative genomics reveals high biological diversity and specific adaptations in the industrially and medically important fungal genus Aspergillus.</title>
        <authorList>
            <person name="de Vries R.P."/>
            <person name="Riley R."/>
            <person name="Wiebenga A."/>
            <person name="Aguilar-Osorio G."/>
            <person name="Amillis S."/>
            <person name="Uchima C.A."/>
            <person name="Anderluh G."/>
            <person name="Asadollahi M."/>
            <person name="Askin M."/>
            <person name="Barry K."/>
            <person name="Battaglia E."/>
            <person name="Bayram O."/>
            <person name="Benocci T."/>
            <person name="Braus-Stromeyer S.A."/>
            <person name="Caldana C."/>
            <person name="Canovas D."/>
            <person name="Cerqueira G.C."/>
            <person name="Chen F."/>
            <person name="Chen W."/>
            <person name="Choi C."/>
            <person name="Clum A."/>
            <person name="Dos Santos R.A."/>
            <person name="Damasio A.R."/>
            <person name="Diallinas G."/>
            <person name="Emri T."/>
            <person name="Fekete E."/>
            <person name="Flipphi M."/>
            <person name="Freyberg S."/>
            <person name="Gallo A."/>
            <person name="Gournas C."/>
            <person name="Habgood R."/>
            <person name="Hainaut M."/>
            <person name="Harispe M.L."/>
            <person name="Henrissat B."/>
            <person name="Hilden K.S."/>
            <person name="Hope R."/>
            <person name="Hossain A."/>
            <person name="Karabika E."/>
            <person name="Karaffa L."/>
            <person name="Karanyi Z."/>
            <person name="Krasevec N."/>
            <person name="Kuo A."/>
            <person name="Kusch H."/>
            <person name="LaButti K."/>
            <person name="Lagendijk E.L."/>
            <person name="Lapidus A."/>
            <person name="Levasseur A."/>
            <person name="Lindquist E."/>
            <person name="Lipzen A."/>
            <person name="Logrieco A.F."/>
            <person name="MacCabe A."/>
            <person name="Maekelae M.R."/>
            <person name="Malavazi I."/>
            <person name="Melin P."/>
            <person name="Meyer V."/>
            <person name="Mielnichuk N."/>
            <person name="Miskei M."/>
            <person name="Molnar A.P."/>
            <person name="Mule G."/>
            <person name="Ngan C.Y."/>
            <person name="Orejas M."/>
            <person name="Orosz E."/>
            <person name="Ouedraogo J.P."/>
            <person name="Overkamp K.M."/>
            <person name="Park H.-S."/>
            <person name="Perrone G."/>
            <person name="Piumi F."/>
            <person name="Punt P.J."/>
            <person name="Ram A.F."/>
            <person name="Ramon A."/>
            <person name="Rauscher S."/>
            <person name="Record E."/>
            <person name="Riano-Pachon D.M."/>
            <person name="Robert V."/>
            <person name="Roehrig J."/>
            <person name="Ruller R."/>
            <person name="Salamov A."/>
            <person name="Salih N.S."/>
            <person name="Samson R.A."/>
            <person name="Sandor E."/>
            <person name="Sanguinetti M."/>
            <person name="Schuetze T."/>
            <person name="Sepcic K."/>
            <person name="Shelest E."/>
            <person name="Sherlock G."/>
            <person name="Sophianopoulou V."/>
            <person name="Squina F.M."/>
            <person name="Sun H."/>
            <person name="Susca A."/>
            <person name="Todd R.B."/>
            <person name="Tsang A."/>
            <person name="Unkles S.E."/>
            <person name="van de Wiele N."/>
            <person name="van Rossen-Uffink D."/>
            <person name="Oliveira J.V."/>
            <person name="Vesth T.C."/>
            <person name="Visser J."/>
            <person name="Yu J.-H."/>
            <person name="Zhou M."/>
            <person name="Andersen M.R."/>
            <person name="Archer D.B."/>
            <person name="Baker S.E."/>
            <person name="Benoit I."/>
            <person name="Brakhage A.A."/>
            <person name="Braus G.H."/>
            <person name="Fischer R."/>
            <person name="Frisvad J.C."/>
            <person name="Goldman G.H."/>
            <person name="Houbraken J."/>
            <person name="Oakley B."/>
            <person name="Pocsi I."/>
            <person name="Scazzocchio C."/>
            <person name="Seiboth B."/>
            <person name="vanKuyk P.A."/>
            <person name="Wortman J."/>
            <person name="Dyer P.S."/>
            <person name="Grigoriev I.V."/>
        </authorList>
    </citation>
    <scope>NUCLEOTIDE SEQUENCE [LARGE SCALE GENOMIC DNA]</scope>
    <source>
        <strain evidence="3">CBS 506.65</strain>
    </source>
</reference>
<dbReference type="InterPro" id="IPR001279">
    <property type="entry name" value="Metallo-B-lactamas"/>
</dbReference>
<evidence type="ECO:0000259" key="1">
    <source>
        <dbReference type="Pfam" id="PF00753"/>
    </source>
</evidence>
<sequence length="336" mass="36616">MLTEIDSIEIHCLVNDELDPITPSMNPAVKVASQFMGIPLSPLAPGTQRDGATMEMRMDNICCAAHGISLLLIATKGDKKHVLLFDAGPEGAVWERNSRRLRSQIDQIEHIVLSHYHRDHSGGLVRAIEMIQESKAGRGQVVMDVHPNRPDFRGVQTPQAPLSLEADPSFDELAAAGAQVFTSDQAHAVLDGFFMVSGEVPRTTSYEDGIYGGLRYDAAKGKWEEDTLIMEERYVMCNLKGKGLLVFTGCGHAGVINTCRDAVGLGNGAPLYGVVGGYHLADGSDEKLEATLQDLKTFDPKVMLAGHCTGWRFKCLIARDMPKCLVPCFSGSRYVL</sequence>
<proteinExistence type="predicted"/>
<dbReference type="OrthoDB" id="1470350at2759"/>
<dbReference type="PANTHER" id="PTHR13754">
    <property type="entry name" value="METALLO-BETA-LACTAMASE SUPERFAMILY PROTEIN"/>
    <property type="match status" value="1"/>
</dbReference>
<organism evidence="2 3">
    <name type="scientific">Penicilliopsis zonata CBS 506.65</name>
    <dbReference type="NCBI Taxonomy" id="1073090"/>
    <lineage>
        <taxon>Eukaryota</taxon>
        <taxon>Fungi</taxon>
        <taxon>Dikarya</taxon>
        <taxon>Ascomycota</taxon>
        <taxon>Pezizomycotina</taxon>
        <taxon>Eurotiomycetes</taxon>
        <taxon>Eurotiomycetidae</taxon>
        <taxon>Eurotiales</taxon>
        <taxon>Aspergillaceae</taxon>
        <taxon>Penicilliopsis</taxon>
    </lineage>
</organism>
<dbReference type="InterPro" id="IPR036866">
    <property type="entry name" value="RibonucZ/Hydroxyglut_hydro"/>
</dbReference>